<dbReference type="STRING" id="411467.BACCAP_01355"/>
<dbReference type="AlphaFoldDB" id="A6NT26"/>
<comment type="caution">
    <text evidence="1">The sequence shown here is derived from an EMBL/GenBank/DDBJ whole genome shotgun (WGS) entry which is preliminary data.</text>
</comment>
<reference evidence="1 2" key="2">
    <citation type="submission" date="2007-06" db="EMBL/GenBank/DDBJ databases">
        <title>Draft genome sequence of Pseudoflavonifractor capillosus ATCC 29799.</title>
        <authorList>
            <person name="Sudarsanam P."/>
            <person name="Ley R."/>
            <person name="Guruge J."/>
            <person name="Turnbaugh P.J."/>
            <person name="Mahowald M."/>
            <person name="Liep D."/>
            <person name="Gordon J."/>
        </authorList>
    </citation>
    <scope>NUCLEOTIDE SEQUENCE [LARGE SCALE GENOMIC DNA]</scope>
    <source>
        <strain evidence="1 2">ATCC 29799</strain>
    </source>
</reference>
<reference evidence="1 2" key="1">
    <citation type="submission" date="2007-04" db="EMBL/GenBank/DDBJ databases">
        <authorList>
            <person name="Fulton L."/>
            <person name="Clifton S."/>
            <person name="Fulton B."/>
            <person name="Xu J."/>
            <person name="Minx P."/>
            <person name="Pepin K.H."/>
            <person name="Johnson M."/>
            <person name="Thiruvilangam P."/>
            <person name="Bhonagiri V."/>
            <person name="Nash W.E."/>
            <person name="Mardis E.R."/>
            <person name="Wilson R.K."/>
        </authorList>
    </citation>
    <scope>NUCLEOTIDE SEQUENCE [LARGE SCALE GENOMIC DNA]</scope>
    <source>
        <strain evidence="1 2">ATCC 29799</strain>
    </source>
</reference>
<gene>
    <name evidence="1" type="ORF">BACCAP_01355</name>
</gene>
<organism evidence="1 2">
    <name type="scientific">Pseudoflavonifractor capillosus ATCC 29799</name>
    <dbReference type="NCBI Taxonomy" id="411467"/>
    <lineage>
        <taxon>Bacteria</taxon>
        <taxon>Bacillati</taxon>
        <taxon>Bacillota</taxon>
        <taxon>Clostridia</taxon>
        <taxon>Eubacteriales</taxon>
        <taxon>Oscillospiraceae</taxon>
        <taxon>Pseudoflavonifractor</taxon>
    </lineage>
</organism>
<keyword evidence="2" id="KW-1185">Reference proteome</keyword>
<proteinExistence type="predicted"/>
<protein>
    <submittedName>
        <fullName evidence="1">Uncharacterized protein</fullName>
    </submittedName>
</protein>
<accession>A6NT26</accession>
<evidence type="ECO:0000313" key="2">
    <source>
        <dbReference type="Proteomes" id="UP000003639"/>
    </source>
</evidence>
<dbReference type="Proteomes" id="UP000003639">
    <property type="component" value="Unassembled WGS sequence"/>
</dbReference>
<sequence>MIPDRLKPLWTYHIMPDAQVKGFAKKFLYCQKYF</sequence>
<dbReference type="EMBL" id="AAXG02000010">
    <property type="protein sequence ID" value="EDN00589.1"/>
    <property type="molecule type" value="Genomic_DNA"/>
</dbReference>
<evidence type="ECO:0000313" key="1">
    <source>
        <dbReference type="EMBL" id="EDN00589.1"/>
    </source>
</evidence>
<name>A6NT26_9FIRM</name>